<evidence type="ECO:0000313" key="1">
    <source>
        <dbReference type="EMBL" id="GJN10754.1"/>
    </source>
</evidence>
<dbReference type="Proteomes" id="UP001054889">
    <property type="component" value="Unassembled WGS sequence"/>
</dbReference>
<comment type="caution">
    <text evidence="1">The sequence shown here is derived from an EMBL/GenBank/DDBJ whole genome shotgun (WGS) entry which is preliminary data.</text>
</comment>
<name>A0AAV5DI72_ELECO</name>
<gene>
    <name evidence="1" type="primary">ga28876</name>
    <name evidence="1" type="ORF">PR202_ga28876</name>
</gene>
<proteinExistence type="predicted"/>
<accession>A0AAV5DI72</accession>
<reference evidence="1" key="1">
    <citation type="journal article" date="2018" name="DNA Res.">
        <title>Multiple hybrid de novo genome assembly of finger millet, an orphan allotetraploid crop.</title>
        <authorList>
            <person name="Hatakeyama M."/>
            <person name="Aluri S."/>
            <person name="Balachadran M.T."/>
            <person name="Sivarajan S.R."/>
            <person name="Patrignani A."/>
            <person name="Gruter S."/>
            <person name="Poveda L."/>
            <person name="Shimizu-Inatsugi R."/>
            <person name="Baeten J."/>
            <person name="Francoijs K.J."/>
            <person name="Nataraja K.N."/>
            <person name="Reddy Y.A.N."/>
            <person name="Phadnis S."/>
            <person name="Ravikumar R.L."/>
            <person name="Schlapbach R."/>
            <person name="Sreeman S.M."/>
            <person name="Shimizu K.K."/>
        </authorList>
    </citation>
    <scope>NUCLEOTIDE SEQUENCE</scope>
</reference>
<protein>
    <submittedName>
        <fullName evidence="1">Uncharacterized protein</fullName>
    </submittedName>
</protein>
<organism evidence="1 2">
    <name type="scientific">Eleusine coracana subsp. coracana</name>
    <dbReference type="NCBI Taxonomy" id="191504"/>
    <lineage>
        <taxon>Eukaryota</taxon>
        <taxon>Viridiplantae</taxon>
        <taxon>Streptophyta</taxon>
        <taxon>Embryophyta</taxon>
        <taxon>Tracheophyta</taxon>
        <taxon>Spermatophyta</taxon>
        <taxon>Magnoliopsida</taxon>
        <taxon>Liliopsida</taxon>
        <taxon>Poales</taxon>
        <taxon>Poaceae</taxon>
        <taxon>PACMAD clade</taxon>
        <taxon>Chloridoideae</taxon>
        <taxon>Cynodonteae</taxon>
        <taxon>Eleusininae</taxon>
        <taxon>Eleusine</taxon>
    </lineage>
</organism>
<dbReference type="AlphaFoldDB" id="A0AAV5DI72"/>
<evidence type="ECO:0000313" key="2">
    <source>
        <dbReference type="Proteomes" id="UP001054889"/>
    </source>
</evidence>
<dbReference type="EMBL" id="BQKI01000018">
    <property type="protein sequence ID" value="GJN10754.1"/>
    <property type="molecule type" value="Genomic_DNA"/>
</dbReference>
<reference evidence="1" key="2">
    <citation type="submission" date="2021-12" db="EMBL/GenBank/DDBJ databases">
        <title>Resequencing data analysis of finger millet.</title>
        <authorList>
            <person name="Hatakeyama M."/>
            <person name="Aluri S."/>
            <person name="Balachadran M.T."/>
            <person name="Sivarajan S.R."/>
            <person name="Poveda L."/>
            <person name="Shimizu-Inatsugi R."/>
            <person name="Schlapbach R."/>
            <person name="Sreeman S.M."/>
            <person name="Shimizu K.K."/>
        </authorList>
    </citation>
    <scope>NUCLEOTIDE SEQUENCE</scope>
</reference>
<sequence>MVGRSSQTSNYAIEFWGGIEEFPLSSIVLLQGFCLAVNQKVLLPLLNSLISHSWDLFVCTLHSSSPGGSSGEGHPYNDQLSDKFRAGHSCGFRQAYRSSPSSVVVNKMQGWSNDVTTAIHTFGT</sequence>
<keyword evidence="2" id="KW-1185">Reference proteome</keyword>